<proteinExistence type="predicted"/>
<dbReference type="PANTHER" id="PTHR33710">
    <property type="entry name" value="BNAC02G09200D PROTEIN"/>
    <property type="match status" value="1"/>
</dbReference>
<dbReference type="InterPro" id="IPR036691">
    <property type="entry name" value="Endo/exonu/phosph_ase_sf"/>
</dbReference>
<evidence type="ECO:0000313" key="3">
    <source>
        <dbReference type="Proteomes" id="UP000222542"/>
    </source>
</evidence>
<comment type="caution">
    <text evidence="2">The sequence shown here is derived from an EMBL/GenBank/DDBJ whole genome shotgun (WGS) entry which is preliminary data.</text>
</comment>
<dbReference type="Gene3D" id="3.60.10.10">
    <property type="entry name" value="Endonuclease/exonuclease/phosphatase"/>
    <property type="match status" value="1"/>
</dbReference>
<dbReference type="Proteomes" id="UP000222542">
    <property type="component" value="Unassembled WGS sequence"/>
</dbReference>
<gene>
    <name evidence="2" type="ORF">T459_14311</name>
</gene>
<protein>
    <recommendedName>
        <fullName evidence="4">Endonuclease/exonuclease/phosphatase domain-containing protein</fullName>
    </recommendedName>
</protein>
<evidence type="ECO:0008006" key="4">
    <source>
        <dbReference type="Google" id="ProtNLM"/>
    </source>
</evidence>
<dbReference type="AlphaFoldDB" id="A0A2G2ZH30"/>
<dbReference type="EMBL" id="AYRZ02000005">
    <property type="protein sequence ID" value="PHT81296.1"/>
    <property type="molecule type" value="Genomic_DNA"/>
</dbReference>
<keyword evidence="3" id="KW-1185">Reference proteome</keyword>
<dbReference type="STRING" id="4072.A0A2G2ZH30"/>
<sequence length="320" mass="36710">MPSTSIGVQGKDNSMEKTEQPNATKLVSPWKEIRGKAAAKGAVTQGTNEQLNSTNEFGFLREHDTRFMAKGRKGGGGQSRLEGRVDSKKLLWVKLKQIESSQQGPWLAMGDFNAIQKVEHRLIGSTVQEAEIKDFESFLIENNILVLRTTGREFSWTNGHTYTMIDWALVNISWMLDMPTSEVILLDPGYSDHSPLSLSFAKEDTRVDLKIRMYRQQLRDIQSHMRQPDQPQDVIDLEKEAKKNLEKWLNIEESIVRQKSKVSGPQWYDFQYDPMTSTYYCIIWSSDHSSLQLLQTSDLPFNPMTSWYDRGIQSSDLLHT</sequence>
<name>A0A2G2ZH30_CAPAN</name>
<reference evidence="2 3" key="1">
    <citation type="journal article" date="2014" name="Nat. Genet.">
        <title>Genome sequence of the hot pepper provides insights into the evolution of pungency in Capsicum species.</title>
        <authorList>
            <person name="Kim S."/>
            <person name="Park M."/>
            <person name="Yeom S.I."/>
            <person name="Kim Y.M."/>
            <person name="Lee J.M."/>
            <person name="Lee H.A."/>
            <person name="Seo E."/>
            <person name="Choi J."/>
            <person name="Cheong K."/>
            <person name="Kim K.T."/>
            <person name="Jung K."/>
            <person name="Lee G.W."/>
            <person name="Oh S.K."/>
            <person name="Bae C."/>
            <person name="Kim S.B."/>
            <person name="Lee H.Y."/>
            <person name="Kim S.Y."/>
            <person name="Kim M.S."/>
            <person name="Kang B.C."/>
            <person name="Jo Y.D."/>
            <person name="Yang H.B."/>
            <person name="Jeong H.J."/>
            <person name="Kang W.H."/>
            <person name="Kwon J.K."/>
            <person name="Shin C."/>
            <person name="Lim J.Y."/>
            <person name="Park J.H."/>
            <person name="Huh J.H."/>
            <person name="Kim J.S."/>
            <person name="Kim B.D."/>
            <person name="Cohen O."/>
            <person name="Paran I."/>
            <person name="Suh M.C."/>
            <person name="Lee S.B."/>
            <person name="Kim Y.K."/>
            <person name="Shin Y."/>
            <person name="Noh S.J."/>
            <person name="Park J."/>
            <person name="Seo Y.S."/>
            <person name="Kwon S.Y."/>
            <person name="Kim H.A."/>
            <person name="Park J.M."/>
            <person name="Kim H.J."/>
            <person name="Choi S.B."/>
            <person name="Bosland P.W."/>
            <person name="Reeves G."/>
            <person name="Jo S.H."/>
            <person name="Lee B.W."/>
            <person name="Cho H.T."/>
            <person name="Choi H.S."/>
            <person name="Lee M.S."/>
            <person name="Yu Y."/>
            <person name="Do Choi Y."/>
            <person name="Park B.S."/>
            <person name="van Deynze A."/>
            <person name="Ashrafi H."/>
            <person name="Hill T."/>
            <person name="Kim W.T."/>
            <person name="Pai H.S."/>
            <person name="Ahn H.K."/>
            <person name="Yeam I."/>
            <person name="Giovannoni J.J."/>
            <person name="Rose J.K."/>
            <person name="Sorensen I."/>
            <person name="Lee S.J."/>
            <person name="Kim R.W."/>
            <person name="Choi I.Y."/>
            <person name="Choi B.S."/>
            <person name="Lim J.S."/>
            <person name="Lee Y.H."/>
            <person name="Choi D."/>
        </authorList>
    </citation>
    <scope>NUCLEOTIDE SEQUENCE [LARGE SCALE GENOMIC DNA]</scope>
    <source>
        <strain evidence="3">cv. CM334</strain>
    </source>
</reference>
<evidence type="ECO:0000256" key="1">
    <source>
        <dbReference type="SAM" id="MobiDB-lite"/>
    </source>
</evidence>
<dbReference type="PANTHER" id="PTHR33710:SF65">
    <property type="entry name" value="ENDONUCLEASE_EXONUCLEASE_PHOSPHATASE"/>
    <property type="match status" value="1"/>
</dbReference>
<reference evidence="2 3" key="2">
    <citation type="journal article" date="2017" name="Genome Biol.">
        <title>New reference genome sequences of hot pepper reveal the massive evolution of plant disease-resistance genes by retroduplication.</title>
        <authorList>
            <person name="Kim S."/>
            <person name="Park J."/>
            <person name="Yeom S.I."/>
            <person name="Kim Y.M."/>
            <person name="Seo E."/>
            <person name="Kim K.T."/>
            <person name="Kim M.S."/>
            <person name="Lee J.M."/>
            <person name="Cheong K."/>
            <person name="Shin H.S."/>
            <person name="Kim S.B."/>
            <person name="Han K."/>
            <person name="Lee J."/>
            <person name="Park M."/>
            <person name="Lee H.A."/>
            <person name="Lee H.Y."/>
            <person name="Lee Y."/>
            <person name="Oh S."/>
            <person name="Lee J.H."/>
            <person name="Choi E."/>
            <person name="Choi E."/>
            <person name="Lee S.E."/>
            <person name="Jeon J."/>
            <person name="Kim H."/>
            <person name="Choi G."/>
            <person name="Song H."/>
            <person name="Lee J."/>
            <person name="Lee S.C."/>
            <person name="Kwon J.K."/>
            <person name="Lee H.Y."/>
            <person name="Koo N."/>
            <person name="Hong Y."/>
            <person name="Kim R.W."/>
            <person name="Kang W.H."/>
            <person name="Huh J.H."/>
            <person name="Kang B.C."/>
            <person name="Yang T.J."/>
            <person name="Lee Y.H."/>
            <person name="Bennetzen J.L."/>
            <person name="Choi D."/>
        </authorList>
    </citation>
    <scope>NUCLEOTIDE SEQUENCE [LARGE SCALE GENOMIC DNA]</scope>
    <source>
        <strain evidence="3">cv. CM334</strain>
    </source>
</reference>
<organism evidence="2 3">
    <name type="scientific">Capsicum annuum</name>
    <name type="common">Capsicum pepper</name>
    <dbReference type="NCBI Taxonomy" id="4072"/>
    <lineage>
        <taxon>Eukaryota</taxon>
        <taxon>Viridiplantae</taxon>
        <taxon>Streptophyta</taxon>
        <taxon>Embryophyta</taxon>
        <taxon>Tracheophyta</taxon>
        <taxon>Spermatophyta</taxon>
        <taxon>Magnoliopsida</taxon>
        <taxon>eudicotyledons</taxon>
        <taxon>Gunneridae</taxon>
        <taxon>Pentapetalae</taxon>
        <taxon>asterids</taxon>
        <taxon>lamiids</taxon>
        <taxon>Solanales</taxon>
        <taxon>Solanaceae</taxon>
        <taxon>Solanoideae</taxon>
        <taxon>Capsiceae</taxon>
        <taxon>Capsicum</taxon>
    </lineage>
</organism>
<dbReference type="Gramene" id="PHT81296">
    <property type="protein sequence ID" value="PHT81296"/>
    <property type="gene ID" value="T459_14311"/>
</dbReference>
<evidence type="ECO:0000313" key="2">
    <source>
        <dbReference type="EMBL" id="PHT81296.1"/>
    </source>
</evidence>
<dbReference type="SUPFAM" id="SSF56219">
    <property type="entry name" value="DNase I-like"/>
    <property type="match status" value="1"/>
</dbReference>
<accession>A0A2G2ZH30</accession>
<feature type="region of interest" description="Disordered" evidence="1">
    <location>
        <begin position="1"/>
        <end position="24"/>
    </location>
</feature>